<evidence type="ECO:0000256" key="1">
    <source>
        <dbReference type="ARBA" id="ARBA00022490"/>
    </source>
</evidence>
<dbReference type="SUPFAM" id="SSF142338">
    <property type="entry name" value="CofD-like"/>
    <property type="match status" value="1"/>
</dbReference>
<accession>A0A941IS98</accession>
<feature type="compositionally biased region" description="Basic and acidic residues" evidence="2">
    <location>
        <begin position="275"/>
        <end position="286"/>
    </location>
</feature>
<evidence type="ECO:0000256" key="2">
    <source>
        <dbReference type="SAM" id="MobiDB-lite"/>
    </source>
</evidence>
<dbReference type="InterPro" id="IPR038136">
    <property type="entry name" value="CofD-like_dom_sf"/>
</dbReference>
<keyword evidence="1" id="KW-0963">Cytoplasm</keyword>
<dbReference type="Pfam" id="PF01933">
    <property type="entry name" value="CofD"/>
    <property type="match status" value="1"/>
</dbReference>
<dbReference type="Proteomes" id="UP000675781">
    <property type="component" value="Unassembled WGS sequence"/>
</dbReference>
<name>A0A941IS98_9ACTN</name>
<keyword evidence="4" id="KW-1185">Reference proteome</keyword>
<dbReference type="RefSeq" id="WP_212527545.1">
    <property type="nucleotide sequence ID" value="NZ_JAGSOG010000021.1"/>
</dbReference>
<sequence length="319" mass="32619">MPHERSGPRVVAIGGGRGLAASVAAVRAYAGHVTAVVTTADDSGSSGRLRVSRGIPAPGDLRRALVALAGAQGDPLGRAFEHRFEGTDLAGHTLGNLVIAALTAESGDFVKALDLTARLLGADPELGRALPATLEPVVLRARTRAGAEVLGQYAISQTPGIATIAVDPPRARAAPGVVEAVLAADQVVLGPGSVYTSILAAVLIEEIRQALAETKAQCVYVCNLEPEQSETEGYDTAAHVEALWAHGVCPEVVVVNAGGDVDGSGWALDASVRAPRPDDPQPDPRARTRVVAASLAAPDGTAHDPALLGAVLAELARDR</sequence>
<protein>
    <submittedName>
        <fullName evidence="3">YvcK family protein</fullName>
    </submittedName>
</protein>
<dbReference type="NCBIfam" id="TIGR01826">
    <property type="entry name" value="CofD_related"/>
    <property type="match status" value="1"/>
</dbReference>
<proteinExistence type="predicted"/>
<feature type="region of interest" description="Disordered" evidence="2">
    <location>
        <begin position="268"/>
        <end position="287"/>
    </location>
</feature>
<dbReference type="InterPro" id="IPR002882">
    <property type="entry name" value="CofD"/>
</dbReference>
<evidence type="ECO:0000313" key="4">
    <source>
        <dbReference type="Proteomes" id="UP000675781"/>
    </source>
</evidence>
<dbReference type="GO" id="GO:0043743">
    <property type="term" value="F:LPPG:FO 2-phospho-L-lactate transferase activity"/>
    <property type="evidence" value="ECO:0007669"/>
    <property type="project" value="InterPro"/>
</dbReference>
<reference evidence="3" key="1">
    <citation type="submission" date="2021-04" db="EMBL/GenBank/DDBJ databases">
        <title>Genome based classification of Actinospica acidithermotolerans sp. nov., an actinobacterium isolated from an Indonesian hot spring.</title>
        <authorList>
            <person name="Kusuma A.B."/>
            <person name="Putra K.E."/>
            <person name="Nafisah S."/>
            <person name="Loh J."/>
            <person name="Nouioui I."/>
            <person name="Goodfellow M."/>
        </authorList>
    </citation>
    <scope>NUCLEOTIDE SEQUENCE</scope>
    <source>
        <strain evidence="3">CSCA 57</strain>
    </source>
</reference>
<organism evidence="3 4">
    <name type="scientific">Actinospica durhamensis</name>
    <dbReference type="NCBI Taxonomy" id="1508375"/>
    <lineage>
        <taxon>Bacteria</taxon>
        <taxon>Bacillati</taxon>
        <taxon>Actinomycetota</taxon>
        <taxon>Actinomycetes</taxon>
        <taxon>Catenulisporales</taxon>
        <taxon>Actinospicaceae</taxon>
        <taxon>Actinospica</taxon>
    </lineage>
</organism>
<comment type="caution">
    <text evidence="3">The sequence shown here is derived from an EMBL/GenBank/DDBJ whole genome shotgun (WGS) entry which is preliminary data.</text>
</comment>
<dbReference type="PANTHER" id="PTHR30135:SF3">
    <property type="entry name" value="GLUCONEOGENESIS FACTOR-RELATED"/>
    <property type="match status" value="1"/>
</dbReference>
<evidence type="ECO:0000313" key="3">
    <source>
        <dbReference type="EMBL" id="MBR7833021.1"/>
    </source>
</evidence>
<gene>
    <name evidence="3" type="ORF">KDL01_07090</name>
</gene>
<dbReference type="EMBL" id="JAGSOG010000021">
    <property type="protein sequence ID" value="MBR7833021.1"/>
    <property type="molecule type" value="Genomic_DNA"/>
</dbReference>
<dbReference type="Gene3D" id="3.40.50.10680">
    <property type="entry name" value="CofD-like domains"/>
    <property type="match status" value="1"/>
</dbReference>
<dbReference type="CDD" id="cd07187">
    <property type="entry name" value="YvcK_like"/>
    <property type="match status" value="1"/>
</dbReference>
<dbReference type="AlphaFoldDB" id="A0A941IS98"/>
<dbReference type="InterPro" id="IPR010119">
    <property type="entry name" value="Gluconeogen_factor"/>
</dbReference>
<dbReference type="PANTHER" id="PTHR30135">
    <property type="entry name" value="UNCHARACTERIZED PROTEIN YVCK-RELATED"/>
    <property type="match status" value="1"/>
</dbReference>